<dbReference type="OrthoDB" id="418245at2759"/>
<dbReference type="PANTHER" id="PTHR22803">
    <property type="entry name" value="MANNOSE, PHOSPHOLIPASE, LECTIN RECEPTOR RELATED"/>
    <property type="match status" value="1"/>
</dbReference>
<dbReference type="SUPFAM" id="SSF56436">
    <property type="entry name" value="C-type lectin-like"/>
    <property type="match status" value="1"/>
</dbReference>
<sequence>MASVHSEEEYAFIRQLVKKADSSEPAFWMGLSDHYKEDTWLWSDGTRVDFTLWNPGEPNNVGLTDALEGNYKKTKGWNDLENKYKKASVCALRTCCV</sequence>
<evidence type="ECO:0000259" key="1">
    <source>
        <dbReference type="PROSITE" id="PS50041"/>
    </source>
</evidence>
<feature type="domain" description="C-type lectin" evidence="1">
    <location>
        <begin position="1"/>
        <end position="91"/>
    </location>
</feature>
<dbReference type="Proteomes" id="UP001152622">
    <property type="component" value="Chromosome 19"/>
</dbReference>
<comment type="caution">
    <text evidence="2">The sequence shown here is derived from an EMBL/GenBank/DDBJ whole genome shotgun (WGS) entry which is preliminary data.</text>
</comment>
<dbReference type="InterPro" id="IPR001304">
    <property type="entry name" value="C-type_lectin-like"/>
</dbReference>
<protein>
    <recommendedName>
        <fullName evidence="1">C-type lectin domain-containing protein</fullName>
    </recommendedName>
</protein>
<accession>A0A9Q1EE43</accession>
<dbReference type="InterPro" id="IPR050111">
    <property type="entry name" value="C-type_lectin/snaclec_domain"/>
</dbReference>
<dbReference type="PROSITE" id="PS50041">
    <property type="entry name" value="C_TYPE_LECTIN_2"/>
    <property type="match status" value="1"/>
</dbReference>
<proteinExistence type="predicted"/>
<dbReference type="InterPro" id="IPR016186">
    <property type="entry name" value="C-type_lectin-like/link_sf"/>
</dbReference>
<keyword evidence="3" id="KW-1185">Reference proteome</keyword>
<dbReference type="EMBL" id="JAINUF010000019">
    <property type="protein sequence ID" value="KAJ8337090.1"/>
    <property type="molecule type" value="Genomic_DNA"/>
</dbReference>
<gene>
    <name evidence="2" type="ORF">SKAU_G00383100</name>
</gene>
<organism evidence="2 3">
    <name type="scientific">Synaphobranchus kaupii</name>
    <name type="common">Kaup's arrowtooth eel</name>
    <dbReference type="NCBI Taxonomy" id="118154"/>
    <lineage>
        <taxon>Eukaryota</taxon>
        <taxon>Metazoa</taxon>
        <taxon>Chordata</taxon>
        <taxon>Craniata</taxon>
        <taxon>Vertebrata</taxon>
        <taxon>Euteleostomi</taxon>
        <taxon>Actinopterygii</taxon>
        <taxon>Neopterygii</taxon>
        <taxon>Teleostei</taxon>
        <taxon>Anguilliformes</taxon>
        <taxon>Synaphobranchidae</taxon>
        <taxon>Synaphobranchus</taxon>
    </lineage>
</organism>
<dbReference type="Pfam" id="PF00059">
    <property type="entry name" value="Lectin_C"/>
    <property type="match status" value="1"/>
</dbReference>
<name>A0A9Q1EE43_SYNKA</name>
<evidence type="ECO:0000313" key="2">
    <source>
        <dbReference type="EMBL" id="KAJ8337090.1"/>
    </source>
</evidence>
<dbReference type="AlphaFoldDB" id="A0A9Q1EE43"/>
<dbReference type="InterPro" id="IPR016187">
    <property type="entry name" value="CTDL_fold"/>
</dbReference>
<dbReference type="Gene3D" id="3.10.100.10">
    <property type="entry name" value="Mannose-Binding Protein A, subunit A"/>
    <property type="match status" value="1"/>
</dbReference>
<reference evidence="2" key="1">
    <citation type="journal article" date="2023" name="Science">
        <title>Genome structures resolve the early diversification of teleost fishes.</title>
        <authorList>
            <person name="Parey E."/>
            <person name="Louis A."/>
            <person name="Montfort J."/>
            <person name="Bouchez O."/>
            <person name="Roques C."/>
            <person name="Iampietro C."/>
            <person name="Lluch J."/>
            <person name="Castinel A."/>
            <person name="Donnadieu C."/>
            <person name="Desvignes T."/>
            <person name="Floi Bucao C."/>
            <person name="Jouanno E."/>
            <person name="Wen M."/>
            <person name="Mejri S."/>
            <person name="Dirks R."/>
            <person name="Jansen H."/>
            <person name="Henkel C."/>
            <person name="Chen W.J."/>
            <person name="Zahm M."/>
            <person name="Cabau C."/>
            <person name="Klopp C."/>
            <person name="Thompson A.W."/>
            <person name="Robinson-Rechavi M."/>
            <person name="Braasch I."/>
            <person name="Lecointre G."/>
            <person name="Bobe J."/>
            <person name="Postlethwait J.H."/>
            <person name="Berthelot C."/>
            <person name="Roest Crollius H."/>
            <person name="Guiguen Y."/>
        </authorList>
    </citation>
    <scope>NUCLEOTIDE SEQUENCE</scope>
    <source>
        <strain evidence="2">WJC10195</strain>
    </source>
</reference>
<evidence type="ECO:0000313" key="3">
    <source>
        <dbReference type="Proteomes" id="UP001152622"/>
    </source>
</evidence>
<dbReference type="CDD" id="cd00037">
    <property type="entry name" value="CLECT"/>
    <property type="match status" value="1"/>
</dbReference>